<dbReference type="InterPro" id="IPR038765">
    <property type="entry name" value="Papain-like_cys_pep_sf"/>
</dbReference>
<evidence type="ECO:0000313" key="13">
    <source>
        <dbReference type="EMBL" id="ALS04496.1"/>
    </source>
</evidence>
<keyword evidence="7 9" id="KW-0788">Thiol protease</keyword>
<dbReference type="InterPro" id="IPR029071">
    <property type="entry name" value="Ubiquitin-like_domsf"/>
</dbReference>
<evidence type="ECO:0000256" key="8">
    <source>
        <dbReference type="ARBA" id="ARBA00022833"/>
    </source>
</evidence>
<evidence type="ECO:0000256" key="5">
    <source>
        <dbReference type="ARBA" id="ARBA00022786"/>
    </source>
</evidence>
<evidence type="ECO:0000256" key="10">
    <source>
        <dbReference type="SAM" id="MobiDB-lite"/>
    </source>
</evidence>
<evidence type="ECO:0000256" key="1">
    <source>
        <dbReference type="ARBA" id="ARBA00000707"/>
    </source>
</evidence>
<reference evidence="13" key="1">
    <citation type="journal article" date="2015" name="Sci. Rep.">
        <title>Spliced leader RNA trans-splicing discovered in copepods.</title>
        <authorList>
            <person name="Yang F."/>
            <person name="Xu D."/>
            <person name="Zhuang Y."/>
            <person name="Yi X."/>
            <person name="Huang Y."/>
            <person name="Chen H."/>
            <person name="Lin S."/>
            <person name="Campbell D.A."/>
            <person name="Sturm N.R."/>
            <person name="Liu G."/>
            <person name="Zhang H."/>
        </authorList>
    </citation>
    <scope>NUCLEOTIDE SEQUENCE</scope>
</reference>
<proteinExistence type="evidence at transcript level"/>
<keyword evidence="2" id="KW-0645">Protease</keyword>
<protein>
    <recommendedName>
        <fullName evidence="9">Ubiquitin thioesterase OTU</fullName>
        <ecNumber evidence="9">3.4.19.12</ecNumber>
    </recommendedName>
</protein>
<dbReference type="EC" id="3.4.19.12" evidence="9"/>
<keyword evidence="5 9" id="KW-0833">Ubl conjugation pathway</keyword>
<evidence type="ECO:0000259" key="11">
    <source>
        <dbReference type="PROSITE" id="PS50033"/>
    </source>
</evidence>
<dbReference type="GO" id="GO:0004843">
    <property type="term" value="F:cysteine-type deubiquitinase activity"/>
    <property type="evidence" value="ECO:0007669"/>
    <property type="project" value="UniProtKB-UniRule"/>
</dbReference>
<evidence type="ECO:0000256" key="3">
    <source>
        <dbReference type="ARBA" id="ARBA00022723"/>
    </source>
</evidence>
<dbReference type="SUPFAM" id="SSF54001">
    <property type="entry name" value="Cysteine proteinases"/>
    <property type="match status" value="1"/>
</dbReference>
<organism evidence="13">
    <name type="scientific">Acartia pacifica</name>
    <name type="common">Copepod</name>
    <dbReference type="NCBI Taxonomy" id="335913"/>
    <lineage>
        <taxon>Eukaryota</taxon>
        <taxon>Metazoa</taxon>
        <taxon>Ecdysozoa</taxon>
        <taxon>Arthropoda</taxon>
        <taxon>Crustacea</taxon>
        <taxon>Multicrustacea</taxon>
        <taxon>Hexanauplia</taxon>
        <taxon>Copepoda</taxon>
        <taxon>Calanoida</taxon>
        <taxon>Acartiidae</taxon>
        <taxon>Acartia</taxon>
    </lineage>
</organism>
<dbReference type="GO" id="GO:0016579">
    <property type="term" value="P:protein deubiquitination"/>
    <property type="evidence" value="ECO:0007669"/>
    <property type="project" value="TreeGrafter"/>
</dbReference>
<keyword evidence="3" id="KW-0479">Metal-binding</keyword>
<dbReference type="GO" id="GO:0005829">
    <property type="term" value="C:cytosol"/>
    <property type="evidence" value="ECO:0007669"/>
    <property type="project" value="TreeGrafter"/>
</dbReference>
<evidence type="ECO:0000256" key="2">
    <source>
        <dbReference type="ARBA" id="ARBA00022670"/>
    </source>
</evidence>
<dbReference type="PANTHER" id="PTHR13312:SF0">
    <property type="entry name" value="UBIQUITIN THIOESTERASE OTU1"/>
    <property type="match status" value="1"/>
</dbReference>
<dbReference type="AlphaFoldDB" id="A0A0U2T7B7"/>
<dbReference type="PANTHER" id="PTHR13312">
    <property type="entry name" value="HIV-INDUCED PROTEIN-7-LIKE PROTEASE"/>
    <property type="match status" value="1"/>
</dbReference>
<keyword evidence="4" id="KW-0863">Zinc-finger</keyword>
<dbReference type="InterPro" id="IPR048857">
    <property type="entry name" value="OTU1_Ubl"/>
</dbReference>
<evidence type="ECO:0000259" key="12">
    <source>
        <dbReference type="PROSITE" id="PS50802"/>
    </source>
</evidence>
<comment type="catalytic activity">
    <reaction evidence="1 9">
        <text>Thiol-dependent hydrolysis of ester, thioester, amide, peptide and isopeptide bonds formed by the C-terminal Gly of ubiquitin (a 76-residue protein attached to proteins as an intracellular targeting signal).</text>
        <dbReference type="EC" id="3.4.19.12"/>
    </reaction>
</comment>
<sequence>MAAISVRIRFPEGQGVLKDLQTSSSLSTLISQSFEVMKMSPDSSECTQILSGFPPKPLEIADKSASLETLGIRSGDTLIFKIGAKSAVTSLNTNGRIFGSENSSSMNQSSSTTSNQTSESKVSEKENDMASSPKQKLATVPDTASKKLKSHHDIVLKRVVVPADNSCLFTSINYSMCGQMVDSANVQFMREIIATTVAGDPVTYNEAFLGKPNHSYCSWILTKDAWGGAIEVQILAEYFQAMIVVLDTQSASLTKFGECGNYDQMLMLIYDGIHYDALCQESPIRKTIFSSNDAKALEAAREFGESQRKAHNFTDTAGFTLKCLVCGHKMKGQKEAQAHAMATKHTNFSEV</sequence>
<dbReference type="GO" id="GO:0030968">
    <property type="term" value="P:endoplasmic reticulum unfolded protein response"/>
    <property type="evidence" value="ECO:0007669"/>
    <property type="project" value="TreeGrafter"/>
</dbReference>
<dbReference type="PROSITE" id="PS50802">
    <property type="entry name" value="OTU"/>
    <property type="match status" value="1"/>
</dbReference>
<evidence type="ECO:0000256" key="9">
    <source>
        <dbReference type="RuleBase" id="RU367104"/>
    </source>
</evidence>
<dbReference type="Pfam" id="PF21403">
    <property type="entry name" value="OTU1_UBXL"/>
    <property type="match status" value="1"/>
</dbReference>
<keyword evidence="8" id="KW-0862">Zinc</keyword>
<dbReference type="Gene3D" id="3.10.20.90">
    <property type="entry name" value="Phosphatidylinositol 3-kinase Catalytic Subunit, Chain A, domain 1"/>
    <property type="match status" value="1"/>
</dbReference>
<dbReference type="Gene3D" id="3.90.70.80">
    <property type="match status" value="1"/>
</dbReference>
<comment type="subcellular location">
    <subcellularLocation>
        <location evidence="9">Cytoplasm</location>
    </subcellularLocation>
</comment>
<dbReference type="CDD" id="cd22745">
    <property type="entry name" value="OTU_OTU1"/>
    <property type="match status" value="1"/>
</dbReference>
<dbReference type="SUPFAM" id="SSF54236">
    <property type="entry name" value="Ubiquitin-like"/>
    <property type="match status" value="1"/>
</dbReference>
<keyword evidence="9" id="KW-0963">Cytoplasm</keyword>
<dbReference type="InterPro" id="IPR057766">
    <property type="entry name" value="Znf-C2H2_OTU1-like_C"/>
</dbReference>
<accession>A0A0U2T7B7</accession>
<evidence type="ECO:0000256" key="7">
    <source>
        <dbReference type="ARBA" id="ARBA00022807"/>
    </source>
</evidence>
<feature type="domain" description="UBX" evidence="11">
    <location>
        <begin position="1"/>
        <end position="80"/>
    </location>
</feature>
<feature type="domain" description="OTU" evidence="12">
    <location>
        <begin position="156"/>
        <end position="281"/>
    </location>
</feature>
<keyword evidence="6 9" id="KW-0378">Hydrolase</keyword>
<evidence type="ECO:0000256" key="6">
    <source>
        <dbReference type="ARBA" id="ARBA00022801"/>
    </source>
</evidence>
<dbReference type="EMBL" id="KT754662">
    <property type="protein sequence ID" value="ALS04496.1"/>
    <property type="molecule type" value="mRNA"/>
</dbReference>
<dbReference type="InterPro" id="IPR001012">
    <property type="entry name" value="UBX_dom"/>
</dbReference>
<dbReference type="PROSITE" id="PS50033">
    <property type="entry name" value="UBX"/>
    <property type="match status" value="1"/>
</dbReference>
<dbReference type="GO" id="GO:0005634">
    <property type="term" value="C:nucleus"/>
    <property type="evidence" value="ECO:0007669"/>
    <property type="project" value="TreeGrafter"/>
</dbReference>
<feature type="region of interest" description="Disordered" evidence="10">
    <location>
        <begin position="99"/>
        <end position="144"/>
    </location>
</feature>
<dbReference type="Pfam" id="PF24560">
    <property type="entry name" value="zf-C2H2_OTU1_C"/>
    <property type="match status" value="1"/>
</dbReference>
<dbReference type="InterPro" id="IPR003323">
    <property type="entry name" value="OTU_dom"/>
</dbReference>
<dbReference type="GO" id="GO:0036503">
    <property type="term" value="P:ERAD pathway"/>
    <property type="evidence" value="ECO:0007669"/>
    <property type="project" value="TreeGrafter"/>
</dbReference>
<name>A0A0U2T7B7_ACAPC</name>
<feature type="compositionally biased region" description="Low complexity" evidence="10">
    <location>
        <begin position="100"/>
        <end position="120"/>
    </location>
</feature>
<comment type="function">
    <text evidence="9">Hydrolase that can remove conjugated ubiquitin from proteins and may therefore play an important regulatory role at the level of protein turnover by preventing degradation.</text>
</comment>
<evidence type="ECO:0000256" key="4">
    <source>
        <dbReference type="ARBA" id="ARBA00022771"/>
    </source>
</evidence>
<dbReference type="Pfam" id="PF02338">
    <property type="entry name" value="OTU"/>
    <property type="match status" value="1"/>
</dbReference>